<dbReference type="eggNOG" id="ENOG5031U7Y">
    <property type="taxonomic scope" value="Bacteria"/>
</dbReference>
<sequence length="103" mass="11358">MLQQVQSHHFQPLLGQTSSLTLPDGSRLAVRFEHLEQTPRAKMPNAERVPFGVELNSLQNTEFVDGLCSLEVPEIGGLEGVFVSRVPAAGRDPAMGYFYIAFN</sequence>
<dbReference type="Proteomes" id="UP000007289">
    <property type="component" value="Chromosome"/>
</dbReference>
<evidence type="ECO:0000259" key="1">
    <source>
        <dbReference type="Pfam" id="PF21880"/>
    </source>
</evidence>
<name>J2YCS5_PSEFQ</name>
<dbReference type="HOGENOM" id="CLU_172386_0_0_6"/>
<reference evidence="2" key="1">
    <citation type="journal article" date="2012" name="PLoS Genet.">
        <title>Comparative Genomics of Plant-Associated Pseudomonas spp.: Insights into Diversity and Inheritance of Traits Involved in Multitrophic Interactions.</title>
        <authorList>
            <person name="Loper J.E."/>
            <person name="Hassan K.A."/>
            <person name="Mavrodi D.V."/>
            <person name="Davis E.W.II."/>
            <person name="Lim C.K."/>
            <person name="Shaffer B.T."/>
            <person name="Elbourne L.D."/>
            <person name="Stockwell V.O."/>
            <person name="Hartney S.L."/>
            <person name="Breakwell K."/>
            <person name="Henkels M.D."/>
            <person name="Tetu S.G."/>
            <person name="Rangel L.I."/>
            <person name="Kidarsa T.A."/>
            <person name="Wilson N.L."/>
            <person name="van de Mortel J.E."/>
            <person name="Song C."/>
            <person name="Blumhagen R."/>
            <person name="Radune D."/>
            <person name="Hostetler J.B."/>
            <person name="Brinkac L.M."/>
            <person name="Durkin A.S."/>
            <person name="Kluepfel D.A."/>
            <person name="Wechter W.P."/>
            <person name="Anderson A.J."/>
            <person name="Kim Y.C."/>
            <person name="Pierson L.S.III."/>
            <person name="Pierson E.A."/>
            <person name="Lindow S.E."/>
            <person name="Kobayashi D.Y."/>
            <person name="Raaijmakers J.M."/>
            <person name="Weller D.M."/>
            <person name="Thomashow L.S."/>
            <person name="Allen A.E."/>
            <person name="Paulsen I.T."/>
        </authorList>
    </citation>
    <scope>NUCLEOTIDE SEQUENCE [LARGE SCALE GENOMIC DNA]</scope>
    <source>
        <strain evidence="2">Q2-87</strain>
    </source>
</reference>
<feature type="domain" description="DUF6916" evidence="1">
    <location>
        <begin position="7"/>
        <end position="93"/>
    </location>
</feature>
<evidence type="ECO:0000313" key="2">
    <source>
        <dbReference type="EMBL" id="EJL05071.1"/>
    </source>
</evidence>
<organism evidence="2">
    <name type="scientific">Pseudomonas fluorescens (strain Q2-87)</name>
    <dbReference type="NCBI Taxonomy" id="1038922"/>
    <lineage>
        <taxon>Bacteria</taxon>
        <taxon>Pseudomonadati</taxon>
        <taxon>Pseudomonadota</taxon>
        <taxon>Gammaproteobacteria</taxon>
        <taxon>Pseudomonadales</taxon>
        <taxon>Pseudomonadaceae</taxon>
        <taxon>Pseudomonas</taxon>
    </lineage>
</organism>
<dbReference type="EMBL" id="AGBM01000001">
    <property type="protein sequence ID" value="EJL05071.1"/>
    <property type="molecule type" value="Genomic_DNA"/>
</dbReference>
<dbReference type="InterPro" id="IPR054209">
    <property type="entry name" value="DUF6916"/>
</dbReference>
<comment type="caution">
    <text evidence="2">The sequence shown here is derived from an EMBL/GenBank/DDBJ whole genome shotgun (WGS) entry which is preliminary data.</text>
</comment>
<dbReference type="AlphaFoldDB" id="J2YCS5"/>
<dbReference type="Pfam" id="PF21880">
    <property type="entry name" value="DUF6916"/>
    <property type="match status" value="1"/>
</dbReference>
<dbReference type="RefSeq" id="WP_003186903.1">
    <property type="nucleotide sequence ID" value="NZ_CM001558.1"/>
</dbReference>
<dbReference type="PATRIC" id="fig|1038922.3.peg.15"/>
<protein>
    <recommendedName>
        <fullName evidence="1">DUF6916 domain-containing protein</fullName>
    </recommendedName>
</protein>
<accession>J2YCS5</accession>
<gene>
    <name evidence="2" type="ORF">PflQ2_5503</name>
</gene>
<proteinExistence type="predicted"/>